<proteinExistence type="predicted"/>
<evidence type="ECO:0008006" key="5">
    <source>
        <dbReference type="Google" id="ProtNLM"/>
    </source>
</evidence>
<dbReference type="Proteomes" id="UP000020406">
    <property type="component" value="Unassembled WGS sequence"/>
</dbReference>
<accession>Z9JJ63</accession>
<evidence type="ECO:0000256" key="1">
    <source>
        <dbReference type="ARBA" id="ARBA00022553"/>
    </source>
</evidence>
<comment type="cofactor">
    <cofactor evidence="2">
        <name>Mg(2+)</name>
        <dbReference type="ChEBI" id="CHEBI:18420"/>
    </cofactor>
    <text evidence="2">Binds 1 Mg(2+) ion.</text>
</comment>
<dbReference type="GO" id="GO:0004035">
    <property type="term" value="F:alkaline phosphatase activity"/>
    <property type="evidence" value="ECO:0007669"/>
    <property type="project" value="TreeGrafter"/>
</dbReference>
<dbReference type="SUPFAM" id="SSF53649">
    <property type="entry name" value="Alkaline phosphatase-like"/>
    <property type="match status" value="1"/>
</dbReference>
<dbReference type="GO" id="GO:0046872">
    <property type="term" value="F:metal ion binding"/>
    <property type="evidence" value="ECO:0007669"/>
    <property type="project" value="UniProtKB-KW"/>
</dbReference>
<dbReference type="InterPro" id="IPR017850">
    <property type="entry name" value="Alkaline_phosphatase_core_sf"/>
</dbReference>
<comment type="caution">
    <text evidence="3">The sequence shown here is derived from an EMBL/GenBank/DDBJ whole genome shotgun (WGS) entry which is preliminary data.</text>
</comment>
<feature type="binding site" evidence="2">
    <location>
        <position position="48"/>
    </location>
    <ligand>
        <name>Mg(2+)</name>
        <dbReference type="ChEBI" id="CHEBI:18420"/>
    </ligand>
</feature>
<sequence>MGAIGVSAGQRNDCAGSLGKDLLSWLAPADSAGMATGIVTIIRITHATPAALYAHPPERNWESDADLPEAAKVEDCRSNTTATVIPMASLVWPR</sequence>
<dbReference type="PANTHER" id="PTHR11596">
    <property type="entry name" value="ALKALINE PHOSPHATASE"/>
    <property type="match status" value="1"/>
</dbReference>
<keyword evidence="2" id="KW-0479">Metal-binding</keyword>
<evidence type="ECO:0000313" key="4">
    <source>
        <dbReference type="Proteomes" id="UP000020406"/>
    </source>
</evidence>
<organism evidence="3 4">
    <name type="scientific">Xylella taiwanensis</name>
    <dbReference type="NCBI Taxonomy" id="1444770"/>
    <lineage>
        <taxon>Bacteria</taxon>
        <taxon>Pseudomonadati</taxon>
        <taxon>Pseudomonadota</taxon>
        <taxon>Gammaproteobacteria</taxon>
        <taxon>Lysobacterales</taxon>
        <taxon>Lysobacteraceae</taxon>
        <taxon>Xylella</taxon>
    </lineage>
</organism>
<dbReference type="Gene3D" id="3.40.720.10">
    <property type="entry name" value="Alkaline Phosphatase, subunit A"/>
    <property type="match status" value="1"/>
</dbReference>
<dbReference type="eggNOG" id="COG1785">
    <property type="taxonomic scope" value="Bacteria"/>
</dbReference>
<dbReference type="STRING" id="1444770.AF72_08845"/>
<name>Z9JJ63_9GAMM</name>
<dbReference type="EMBL" id="JDSQ01000013">
    <property type="protein sequence ID" value="EWS77876.1"/>
    <property type="molecule type" value="Genomic_DNA"/>
</dbReference>
<dbReference type="PANTHER" id="PTHR11596:SF5">
    <property type="entry name" value="ALKALINE PHOSPHATASE"/>
    <property type="match status" value="1"/>
</dbReference>
<feature type="binding site" evidence="2">
    <location>
        <position position="46"/>
    </location>
    <ligand>
        <name>Mg(2+)</name>
        <dbReference type="ChEBI" id="CHEBI:18420"/>
    </ligand>
</feature>
<protein>
    <recommendedName>
        <fullName evidence="5">Alkaline phosphatase</fullName>
    </recommendedName>
</protein>
<dbReference type="Pfam" id="PF00245">
    <property type="entry name" value="Alk_phosphatase"/>
    <property type="match status" value="1"/>
</dbReference>
<evidence type="ECO:0000256" key="2">
    <source>
        <dbReference type="PIRSR" id="PIRSR601952-2"/>
    </source>
</evidence>
<keyword evidence="1" id="KW-0597">Phosphoprotein</keyword>
<dbReference type="InterPro" id="IPR001952">
    <property type="entry name" value="Alkaline_phosphatase"/>
</dbReference>
<keyword evidence="2" id="KW-0460">Magnesium</keyword>
<dbReference type="PATRIC" id="fig|1444770.3.peg.2094"/>
<reference evidence="3 4" key="1">
    <citation type="journal article" date="2014" name="Genome Announc.">
        <title>Draft Genome Sequence of Xylella fastidiosa Pear Leaf Scorch Strain in Taiwan.</title>
        <authorList>
            <person name="Su C.C."/>
            <person name="Deng W.L."/>
            <person name="Jan F.J."/>
            <person name="Chang C.J."/>
            <person name="Huang H."/>
            <person name="Chen J."/>
        </authorList>
    </citation>
    <scope>NUCLEOTIDE SEQUENCE [LARGE SCALE GENOMIC DNA]</scope>
    <source>
        <strain evidence="3 4">PLS229</strain>
    </source>
</reference>
<evidence type="ECO:0000313" key="3">
    <source>
        <dbReference type="EMBL" id="EWS77876.1"/>
    </source>
</evidence>
<gene>
    <name evidence="3" type="ORF">AF72_08845</name>
</gene>
<dbReference type="AlphaFoldDB" id="Z9JJ63"/>